<gene>
    <name evidence="1" type="ORF">VC83_00783</name>
</gene>
<name>A0A177AKM7_9PEZI</name>
<dbReference type="EMBL" id="KV441387">
    <property type="protein sequence ID" value="OAF62616.1"/>
    <property type="molecule type" value="Genomic_DNA"/>
</dbReference>
<accession>A0A177AKM7</accession>
<proteinExistence type="predicted"/>
<reference evidence="1" key="1">
    <citation type="submission" date="2016-03" db="EMBL/GenBank/DDBJ databases">
        <title>Updated assembly of Pseudogymnoascus destructans, the fungus causing white-nose syndrome of bats.</title>
        <authorList>
            <person name="Palmer J.M."/>
            <person name="Drees K.P."/>
            <person name="Foster J.T."/>
            <person name="Lindner D.L."/>
        </authorList>
    </citation>
    <scope>NUCLEOTIDE SEQUENCE [LARGE SCALE GENOMIC DNA]</scope>
    <source>
        <strain evidence="1">20631-21</strain>
    </source>
</reference>
<evidence type="ECO:0000313" key="1">
    <source>
        <dbReference type="EMBL" id="OAF62616.1"/>
    </source>
</evidence>
<dbReference type="VEuPathDB" id="FungiDB:GMDG_07934"/>
<dbReference type="RefSeq" id="XP_024327888.1">
    <property type="nucleotide sequence ID" value="XM_024464470.1"/>
</dbReference>
<dbReference type="AlphaFoldDB" id="A0A177AKM7"/>
<sequence>MASLAELAAPVDGSEFLDLDAWSLKERGTKTGQPPFVPGVLEDAGLAGIMEDFCHLGQSLQLCRTWSAHAAAPVASLGIMPGLAAGLIIDPFSYENGGSF</sequence>
<dbReference type="Proteomes" id="UP000077154">
    <property type="component" value="Unassembled WGS sequence"/>
</dbReference>
<organism evidence="1">
    <name type="scientific">Pseudogymnoascus destructans</name>
    <dbReference type="NCBI Taxonomy" id="655981"/>
    <lineage>
        <taxon>Eukaryota</taxon>
        <taxon>Fungi</taxon>
        <taxon>Dikarya</taxon>
        <taxon>Ascomycota</taxon>
        <taxon>Pezizomycotina</taxon>
        <taxon>Leotiomycetes</taxon>
        <taxon>Thelebolales</taxon>
        <taxon>Thelebolaceae</taxon>
        <taxon>Pseudogymnoascus</taxon>
    </lineage>
</organism>
<protein>
    <submittedName>
        <fullName evidence="1">Uncharacterized protein</fullName>
    </submittedName>
</protein>
<dbReference type="GeneID" id="36283876"/>